<reference evidence="3" key="1">
    <citation type="journal article" date="2019" name="Int. J. Syst. Evol. Microbiol.">
        <title>The Global Catalogue of Microorganisms (GCM) 10K type strain sequencing project: providing services to taxonomists for standard genome sequencing and annotation.</title>
        <authorList>
            <consortium name="The Broad Institute Genomics Platform"/>
            <consortium name="The Broad Institute Genome Sequencing Center for Infectious Disease"/>
            <person name="Wu L."/>
            <person name="Ma J."/>
        </authorList>
    </citation>
    <scope>NUCLEOTIDE SEQUENCE [LARGE SCALE GENOMIC DNA]</scope>
    <source>
        <strain evidence="3">JCM 11483</strain>
    </source>
</reference>
<keyword evidence="3" id="KW-1185">Reference proteome</keyword>
<feature type="transmembrane region" description="Helical" evidence="1">
    <location>
        <begin position="36"/>
        <end position="54"/>
    </location>
</feature>
<organism evidence="2 3">
    <name type="scientific">Nesterenkonia halobia</name>
    <dbReference type="NCBI Taxonomy" id="37922"/>
    <lineage>
        <taxon>Bacteria</taxon>
        <taxon>Bacillati</taxon>
        <taxon>Actinomycetota</taxon>
        <taxon>Actinomycetes</taxon>
        <taxon>Micrococcales</taxon>
        <taxon>Micrococcaceae</taxon>
        <taxon>Nesterenkonia</taxon>
    </lineage>
</organism>
<gene>
    <name evidence="2" type="ORF">GCM10020260_00060</name>
</gene>
<feature type="transmembrane region" description="Helical" evidence="1">
    <location>
        <begin position="6"/>
        <end position="24"/>
    </location>
</feature>
<dbReference type="EMBL" id="BAAAYG010000001">
    <property type="protein sequence ID" value="GAA3278228.1"/>
    <property type="molecule type" value="Genomic_DNA"/>
</dbReference>
<dbReference type="RefSeq" id="WP_344717137.1">
    <property type="nucleotide sequence ID" value="NZ_BAAAYG010000001.1"/>
</dbReference>
<evidence type="ECO:0000313" key="2">
    <source>
        <dbReference type="EMBL" id="GAA3278228.1"/>
    </source>
</evidence>
<keyword evidence="1" id="KW-1133">Transmembrane helix</keyword>
<evidence type="ECO:0000313" key="3">
    <source>
        <dbReference type="Proteomes" id="UP001501736"/>
    </source>
</evidence>
<proteinExistence type="predicted"/>
<name>A0ABP6R7C0_9MICC</name>
<dbReference type="Proteomes" id="UP001501736">
    <property type="component" value="Unassembled WGS sequence"/>
</dbReference>
<accession>A0ABP6R7C0</accession>
<protein>
    <submittedName>
        <fullName evidence="2">Uncharacterized protein</fullName>
    </submittedName>
</protein>
<feature type="transmembrane region" description="Helical" evidence="1">
    <location>
        <begin position="66"/>
        <end position="86"/>
    </location>
</feature>
<comment type="caution">
    <text evidence="2">The sequence shown here is derived from an EMBL/GenBank/DDBJ whole genome shotgun (WGS) entry which is preliminary data.</text>
</comment>
<keyword evidence="1" id="KW-0472">Membrane</keyword>
<keyword evidence="1" id="KW-0812">Transmembrane</keyword>
<sequence length="131" mass="13822">MGLIFLIGGAAVLAALTLLGMFARHPLETIRTGIQVIAFLVMVLGLLLGFTVGWGELVTGDGIEPIRLALIGGGVWLLLTMVQAAGGSGPREPVPHGRTIMDEPLISQSTAVQEPSVPHPYCPHCHRPVEN</sequence>
<evidence type="ECO:0000256" key="1">
    <source>
        <dbReference type="SAM" id="Phobius"/>
    </source>
</evidence>